<dbReference type="InterPro" id="IPR013767">
    <property type="entry name" value="PAS_fold"/>
</dbReference>
<sequence length="642" mass="72533">MIKAAGSSTVPAKLYVIFASNFLFALAVALRFPYPLVVGFSAITFVYLGLLIYRPGWFVSSKQVKNCAVHDSMESWLKENQPVFESLFEHNPNIVFLMDRDGVIIKANGNTEQILGYLKEDMNNRSFHSLLSEETVQHSLQAVQDACEGTPQTFKTAVQHKDGYRVDLDATAAPIKQGLDVTGIIVIGQDITANKRTEERIRHMAYYDDMTGLPNRSLFVNQLNDVISSAYPHHGFLAVFLIDIDRFKVVNDCFGHDYGDMLLLQLAERFSRCITPDDFLARTQGDEFALFFTGRSDTVSVTELAEQVMAVLEEPFTLDAFQLHITASIGIALLSDEELDAETLIKYADIALTHAKNKGKQTYQVFNTEMKSDSLQRLTLENDLRRALSHNELMLYYQPQMDIETGDIVGFEALIRWLHPVRGLVPPNEFIPYAEESGLIVPIGEWVMQEACRQNKQWQDEGFLFVPVSVNLSTRQFLQHNLRDQVSEVLQRTGLAASYLELEITESSTMDVDFAIGVLLELKALGVKISIDDFGTGYSSLSYLKRFPIDKLKIDQSFVRDIMTDPNDAAIVASIISMTRHMNLRVIAEGVETEDQLVFLRNNHCNEIQGYWFSPPVSTFKVEELMLRIKQVAAHQDEESGE</sequence>
<comment type="caution">
    <text evidence="6">The sequence shown here is derived from an EMBL/GenBank/DDBJ whole genome shotgun (WGS) entry which is preliminary data.</text>
</comment>
<dbReference type="RefSeq" id="WP_262687321.1">
    <property type="nucleotide sequence ID" value="NZ_JAOQIO010000103.1"/>
</dbReference>
<evidence type="ECO:0000313" key="6">
    <source>
        <dbReference type="EMBL" id="MCU6796507.1"/>
    </source>
</evidence>
<keyword evidence="7" id="KW-1185">Reference proteome</keyword>
<dbReference type="SMART" id="SM00052">
    <property type="entry name" value="EAL"/>
    <property type="match status" value="1"/>
</dbReference>
<feature type="domain" description="PAS" evidence="2">
    <location>
        <begin position="80"/>
        <end position="150"/>
    </location>
</feature>
<dbReference type="CDD" id="cd01949">
    <property type="entry name" value="GGDEF"/>
    <property type="match status" value="1"/>
</dbReference>
<feature type="domain" description="EAL" evidence="4">
    <location>
        <begin position="377"/>
        <end position="630"/>
    </location>
</feature>
<evidence type="ECO:0000259" key="5">
    <source>
        <dbReference type="PROSITE" id="PS50887"/>
    </source>
</evidence>
<feature type="transmembrane region" description="Helical" evidence="1">
    <location>
        <begin position="36"/>
        <end position="53"/>
    </location>
</feature>
<dbReference type="InterPro" id="IPR035919">
    <property type="entry name" value="EAL_sf"/>
</dbReference>
<gene>
    <name evidence="6" type="ORF">OB236_30720</name>
</gene>
<dbReference type="Proteomes" id="UP001652445">
    <property type="component" value="Unassembled WGS sequence"/>
</dbReference>
<name>A0ABT2UPM7_9BACL</name>
<dbReference type="SUPFAM" id="SSF55785">
    <property type="entry name" value="PYP-like sensor domain (PAS domain)"/>
    <property type="match status" value="1"/>
</dbReference>
<dbReference type="InterPro" id="IPR043128">
    <property type="entry name" value="Rev_trsase/Diguanyl_cyclase"/>
</dbReference>
<dbReference type="SUPFAM" id="SSF141868">
    <property type="entry name" value="EAL domain-like"/>
    <property type="match status" value="1"/>
</dbReference>
<dbReference type="PROSITE" id="PS50112">
    <property type="entry name" value="PAS"/>
    <property type="match status" value="1"/>
</dbReference>
<dbReference type="SMART" id="SM00091">
    <property type="entry name" value="PAS"/>
    <property type="match status" value="1"/>
</dbReference>
<dbReference type="InterPro" id="IPR029787">
    <property type="entry name" value="Nucleotide_cyclase"/>
</dbReference>
<dbReference type="InterPro" id="IPR001633">
    <property type="entry name" value="EAL_dom"/>
</dbReference>
<dbReference type="Gene3D" id="3.20.20.450">
    <property type="entry name" value="EAL domain"/>
    <property type="match status" value="1"/>
</dbReference>
<dbReference type="NCBIfam" id="TIGR00229">
    <property type="entry name" value="sensory_box"/>
    <property type="match status" value="1"/>
</dbReference>
<dbReference type="InterPro" id="IPR000700">
    <property type="entry name" value="PAS-assoc_C"/>
</dbReference>
<dbReference type="Pfam" id="PF00990">
    <property type="entry name" value="GGDEF"/>
    <property type="match status" value="1"/>
</dbReference>
<protein>
    <submittedName>
        <fullName evidence="6">EAL domain-containing protein</fullName>
    </submittedName>
</protein>
<dbReference type="Gene3D" id="3.30.450.20">
    <property type="entry name" value="PAS domain"/>
    <property type="match status" value="1"/>
</dbReference>
<evidence type="ECO:0000259" key="2">
    <source>
        <dbReference type="PROSITE" id="PS50112"/>
    </source>
</evidence>
<feature type="transmembrane region" description="Helical" evidence="1">
    <location>
        <begin position="12"/>
        <end position="30"/>
    </location>
</feature>
<keyword evidence="1" id="KW-1133">Transmembrane helix</keyword>
<dbReference type="InterPro" id="IPR052155">
    <property type="entry name" value="Biofilm_reg_signaling"/>
</dbReference>
<feature type="domain" description="PAC" evidence="3">
    <location>
        <begin position="152"/>
        <end position="203"/>
    </location>
</feature>
<dbReference type="CDD" id="cd00130">
    <property type="entry name" value="PAS"/>
    <property type="match status" value="1"/>
</dbReference>
<dbReference type="EMBL" id="JAOQIO010000103">
    <property type="protein sequence ID" value="MCU6796507.1"/>
    <property type="molecule type" value="Genomic_DNA"/>
</dbReference>
<dbReference type="PANTHER" id="PTHR44757">
    <property type="entry name" value="DIGUANYLATE CYCLASE DGCP"/>
    <property type="match status" value="1"/>
</dbReference>
<accession>A0ABT2UPM7</accession>
<feature type="domain" description="GGDEF" evidence="5">
    <location>
        <begin position="235"/>
        <end position="368"/>
    </location>
</feature>
<dbReference type="PROSITE" id="PS50887">
    <property type="entry name" value="GGDEF"/>
    <property type="match status" value="1"/>
</dbReference>
<keyword evidence="1" id="KW-0472">Membrane</keyword>
<dbReference type="Pfam" id="PF00563">
    <property type="entry name" value="EAL"/>
    <property type="match status" value="1"/>
</dbReference>
<reference evidence="6 7" key="1">
    <citation type="submission" date="2022-09" db="EMBL/GenBank/DDBJ databases">
        <authorList>
            <person name="Han X.L."/>
            <person name="Wang Q."/>
            <person name="Lu T."/>
        </authorList>
    </citation>
    <scope>NUCLEOTIDE SEQUENCE [LARGE SCALE GENOMIC DNA]</scope>
    <source>
        <strain evidence="6 7">WQ 127069</strain>
    </source>
</reference>
<evidence type="ECO:0000313" key="7">
    <source>
        <dbReference type="Proteomes" id="UP001652445"/>
    </source>
</evidence>
<dbReference type="NCBIfam" id="TIGR00254">
    <property type="entry name" value="GGDEF"/>
    <property type="match status" value="1"/>
</dbReference>
<dbReference type="SMART" id="SM00267">
    <property type="entry name" value="GGDEF"/>
    <property type="match status" value="1"/>
</dbReference>
<proteinExistence type="predicted"/>
<dbReference type="PROSITE" id="PS50883">
    <property type="entry name" value="EAL"/>
    <property type="match status" value="1"/>
</dbReference>
<dbReference type="PROSITE" id="PS50113">
    <property type="entry name" value="PAC"/>
    <property type="match status" value="1"/>
</dbReference>
<dbReference type="InterPro" id="IPR035965">
    <property type="entry name" value="PAS-like_dom_sf"/>
</dbReference>
<dbReference type="CDD" id="cd01948">
    <property type="entry name" value="EAL"/>
    <property type="match status" value="1"/>
</dbReference>
<organism evidence="6 7">
    <name type="scientific">Paenibacillus baimaensis</name>
    <dbReference type="NCBI Taxonomy" id="2982185"/>
    <lineage>
        <taxon>Bacteria</taxon>
        <taxon>Bacillati</taxon>
        <taxon>Bacillota</taxon>
        <taxon>Bacilli</taxon>
        <taxon>Bacillales</taxon>
        <taxon>Paenibacillaceae</taxon>
        <taxon>Paenibacillus</taxon>
    </lineage>
</organism>
<dbReference type="Gene3D" id="3.30.70.270">
    <property type="match status" value="1"/>
</dbReference>
<evidence type="ECO:0000259" key="4">
    <source>
        <dbReference type="PROSITE" id="PS50883"/>
    </source>
</evidence>
<dbReference type="PANTHER" id="PTHR44757:SF2">
    <property type="entry name" value="BIOFILM ARCHITECTURE MAINTENANCE PROTEIN MBAA"/>
    <property type="match status" value="1"/>
</dbReference>
<dbReference type="InterPro" id="IPR000014">
    <property type="entry name" value="PAS"/>
</dbReference>
<dbReference type="Pfam" id="PF00989">
    <property type="entry name" value="PAS"/>
    <property type="match status" value="1"/>
</dbReference>
<evidence type="ECO:0000256" key="1">
    <source>
        <dbReference type="SAM" id="Phobius"/>
    </source>
</evidence>
<dbReference type="SUPFAM" id="SSF55073">
    <property type="entry name" value="Nucleotide cyclase"/>
    <property type="match status" value="1"/>
</dbReference>
<evidence type="ECO:0000259" key="3">
    <source>
        <dbReference type="PROSITE" id="PS50113"/>
    </source>
</evidence>
<keyword evidence="1" id="KW-0812">Transmembrane</keyword>
<dbReference type="InterPro" id="IPR000160">
    <property type="entry name" value="GGDEF_dom"/>
</dbReference>